<comment type="caution">
    <text evidence="1">The sequence shown here is derived from an EMBL/GenBank/DDBJ whole genome shotgun (WGS) entry which is preliminary data.</text>
</comment>
<dbReference type="EMBL" id="VVZB01000045">
    <property type="protein sequence ID" value="KAA5378692.1"/>
    <property type="molecule type" value="Genomic_DNA"/>
</dbReference>
<organism evidence="1 2">
    <name type="scientific">Phocaeicola dorei</name>
    <dbReference type="NCBI Taxonomy" id="357276"/>
    <lineage>
        <taxon>Bacteria</taxon>
        <taxon>Pseudomonadati</taxon>
        <taxon>Bacteroidota</taxon>
        <taxon>Bacteroidia</taxon>
        <taxon>Bacteroidales</taxon>
        <taxon>Bacteroidaceae</taxon>
        <taxon>Phocaeicola</taxon>
    </lineage>
</organism>
<evidence type="ECO:0000313" key="2">
    <source>
        <dbReference type="Proteomes" id="UP000347681"/>
    </source>
</evidence>
<gene>
    <name evidence="1" type="ORF">F2Y61_23030</name>
</gene>
<sequence>MLKSTKLKNTLLVGATAILVSCGGQKEIKMGSYAYDAQFLKDHGIEYTELVSADGNSKVMVIPAWQGRVMTTSASGDEGDSYGWINYRFINEGKVSSQFNPVGGEERFWLGPEGGPFSLYFKEGQEQVY</sequence>
<dbReference type="Pfam" id="PF20583">
    <property type="entry name" value="DUF6786"/>
    <property type="match status" value="1"/>
</dbReference>
<dbReference type="AlphaFoldDB" id="A0A5M5ZN72"/>
<dbReference type="PROSITE" id="PS51257">
    <property type="entry name" value="PROKAR_LIPOPROTEIN"/>
    <property type="match status" value="1"/>
</dbReference>
<dbReference type="InterPro" id="IPR046713">
    <property type="entry name" value="DUF6786"/>
</dbReference>
<feature type="non-terminal residue" evidence="1">
    <location>
        <position position="129"/>
    </location>
</feature>
<name>A0A5M5ZN72_9BACT</name>
<protein>
    <submittedName>
        <fullName evidence="1">Uncharacterized protein</fullName>
    </submittedName>
</protein>
<dbReference type="RefSeq" id="WP_317132596.1">
    <property type="nucleotide sequence ID" value="NZ_VVZB01000045.1"/>
</dbReference>
<evidence type="ECO:0000313" key="1">
    <source>
        <dbReference type="EMBL" id="KAA5378692.1"/>
    </source>
</evidence>
<accession>A0A5M5ZN72</accession>
<reference evidence="1 2" key="1">
    <citation type="journal article" date="2019" name="Nat. Med.">
        <title>A library of human gut bacterial isolates paired with longitudinal multiomics data enables mechanistic microbiome research.</title>
        <authorList>
            <person name="Poyet M."/>
            <person name="Groussin M."/>
            <person name="Gibbons S.M."/>
            <person name="Avila-Pacheco J."/>
            <person name="Jiang X."/>
            <person name="Kearney S.M."/>
            <person name="Perrotta A.R."/>
            <person name="Berdy B."/>
            <person name="Zhao S."/>
            <person name="Lieberman T.D."/>
            <person name="Swanson P.K."/>
            <person name="Smith M."/>
            <person name="Roesemann S."/>
            <person name="Alexander J.E."/>
            <person name="Rich S.A."/>
            <person name="Livny J."/>
            <person name="Vlamakis H."/>
            <person name="Clish C."/>
            <person name="Bullock K."/>
            <person name="Deik A."/>
            <person name="Scott J."/>
            <person name="Pierce K.A."/>
            <person name="Xavier R.J."/>
            <person name="Alm E.J."/>
        </authorList>
    </citation>
    <scope>NUCLEOTIDE SEQUENCE [LARGE SCALE GENOMIC DNA]</scope>
    <source>
        <strain evidence="1 2">BIOML-A5</strain>
    </source>
</reference>
<dbReference type="Proteomes" id="UP000347681">
    <property type="component" value="Unassembled WGS sequence"/>
</dbReference>
<proteinExistence type="predicted"/>